<dbReference type="PANTHER" id="PTHR11931">
    <property type="entry name" value="PHOSPHOGLYCERATE MUTASE"/>
    <property type="match status" value="1"/>
</dbReference>
<dbReference type="GO" id="GO:0006096">
    <property type="term" value="P:glycolytic process"/>
    <property type="evidence" value="ECO:0007669"/>
    <property type="project" value="InterPro"/>
</dbReference>
<gene>
    <name evidence="2" type="ORF">OAUR00152_LOCUS16015</name>
</gene>
<dbReference type="InterPro" id="IPR005952">
    <property type="entry name" value="Phosphogly_mut1"/>
</dbReference>
<accession>A0A7S4MT67</accession>
<name>A0A7S4MT67_9STRA</name>
<organism evidence="2">
    <name type="scientific">Odontella aurita</name>
    <dbReference type="NCBI Taxonomy" id="265563"/>
    <lineage>
        <taxon>Eukaryota</taxon>
        <taxon>Sar</taxon>
        <taxon>Stramenopiles</taxon>
        <taxon>Ochrophyta</taxon>
        <taxon>Bacillariophyta</taxon>
        <taxon>Mediophyceae</taxon>
        <taxon>Biddulphiophycidae</taxon>
        <taxon>Eupodiscales</taxon>
        <taxon>Odontellaceae</taxon>
        <taxon>Odontella</taxon>
    </lineage>
</organism>
<dbReference type="EMBL" id="HBKQ01023522">
    <property type="protein sequence ID" value="CAE2241343.1"/>
    <property type="molecule type" value="Transcribed_RNA"/>
</dbReference>
<feature type="region of interest" description="Disordered" evidence="1">
    <location>
        <begin position="98"/>
        <end position="122"/>
    </location>
</feature>
<evidence type="ECO:0000313" key="2">
    <source>
        <dbReference type="EMBL" id="CAE2241343.1"/>
    </source>
</evidence>
<feature type="compositionally biased region" description="Polar residues" evidence="1">
    <location>
        <begin position="104"/>
        <end position="119"/>
    </location>
</feature>
<dbReference type="SUPFAM" id="SSF53254">
    <property type="entry name" value="Phosphoglycerate mutase-like"/>
    <property type="match status" value="2"/>
</dbReference>
<dbReference type="AlphaFoldDB" id="A0A7S4MT67"/>
<dbReference type="InterPro" id="IPR029033">
    <property type="entry name" value="His_PPase_superfam"/>
</dbReference>
<dbReference type="Gene3D" id="3.40.50.1240">
    <property type="entry name" value="Phosphoglycerate mutase-like"/>
    <property type="match status" value="1"/>
</dbReference>
<evidence type="ECO:0008006" key="3">
    <source>
        <dbReference type="Google" id="ProtNLM"/>
    </source>
</evidence>
<dbReference type="CDD" id="cd07040">
    <property type="entry name" value="HP"/>
    <property type="match status" value="1"/>
</dbReference>
<reference evidence="2" key="1">
    <citation type="submission" date="2021-01" db="EMBL/GenBank/DDBJ databases">
        <authorList>
            <person name="Corre E."/>
            <person name="Pelletier E."/>
            <person name="Niang G."/>
            <person name="Scheremetjew M."/>
            <person name="Finn R."/>
            <person name="Kale V."/>
            <person name="Holt S."/>
            <person name="Cochrane G."/>
            <person name="Meng A."/>
            <person name="Brown T."/>
            <person name="Cohen L."/>
        </authorList>
    </citation>
    <scope>NUCLEOTIDE SEQUENCE</scope>
    <source>
        <strain evidence="2">Isolate 1302-5</strain>
    </source>
</reference>
<evidence type="ECO:0000256" key="1">
    <source>
        <dbReference type="SAM" id="MobiDB-lite"/>
    </source>
</evidence>
<dbReference type="GO" id="GO:0016868">
    <property type="term" value="F:intramolecular phosphotransferase activity"/>
    <property type="evidence" value="ECO:0007669"/>
    <property type="project" value="InterPro"/>
</dbReference>
<proteinExistence type="predicted"/>
<protein>
    <recommendedName>
        <fullName evidence="3">Phosphoglycerate mutase</fullName>
    </recommendedName>
</protein>
<sequence>MDLVLREMDLIDSDSQIGDRQKDTISYRIPVISSWRLNEGHFGALVGMSKEGAERLYEKKLLEQWRNGWYTPPPPMTAKMVERWKREDHCGAVTFIQDPGGPISSLQPEQNEPSGFPRTSQHDFLSHPIHHVLNDRNNAPQQSRDEKRELHIGQPPSIVVSREGSSSRDLAIWEKPLQRAIDHSGQRHVATWPSRMPASESLCDTYERVVPLWVSAIAPRLRRGQTLLIVAHANTLRSILHSIDPEAVTREAMKSVKIPSAVPLVYSFRPVVTEEDEKKAVPGGLIVVPASNRDCDELEPRRRLNGRWIKTKDIEALSFCTPIGRQNLEHEIA</sequence>